<sequence>MVVVYLQGKDSNFLFCDLVTRFMLLFSAFCTSIIVLFCCSYCFFFRLLCHSFFSILSRLLHFRHFFFELLFPKPRVYRKQ</sequence>
<proteinExistence type="predicted"/>
<organism evidence="2">
    <name type="scientific">Solanum chacoense</name>
    <name type="common">Chaco potato</name>
    <dbReference type="NCBI Taxonomy" id="4108"/>
    <lineage>
        <taxon>Eukaryota</taxon>
        <taxon>Viridiplantae</taxon>
        <taxon>Streptophyta</taxon>
        <taxon>Embryophyta</taxon>
        <taxon>Tracheophyta</taxon>
        <taxon>Spermatophyta</taxon>
        <taxon>Magnoliopsida</taxon>
        <taxon>eudicotyledons</taxon>
        <taxon>Gunneridae</taxon>
        <taxon>Pentapetalae</taxon>
        <taxon>asterids</taxon>
        <taxon>lamiids</taxon>
        <taxon>Solanales</taxon>
        <taxon>Solanaceae</taxon>
        <taxon>Solanoideae</taxon>
        <taxon>Solaneae</taxon>
        <taxon>Solanum</taxon>
    </lineage>
</organism>
<keyword evidence="1" id="KW-1133">Transmembrane helix</keyword>
<keyword evidence="1" id="KW-0472">Membrane</keyword>
<dbReference type="EMBL" id="GEDG01037040">
    <property type="protein sequence ID" value="JAP08360.1"/>
    <property type="molecule type" value="Transcribed_RNA"/>
</dbReference>
<dbReference type="AlphaFoldDB" id="A0A0V0GK47"/>
<feature type="transmembrane region" description="Helical" evidence="1">
    <location>
        <begin position="22"/>
        <end position="48"/>
    </location>
</feature>
<name>A0A0V0GK47_SOLCH</name>
<keyword evidence="1" id="KW-0812">Transmembrane</keyword>
<evidence type="ECO:0000313" key="2">
    <source>
        <dbReference type="EMBL" id="JAP08360.1"/>
    </source>
</evidence>
<feature type="non-terminal residue" evidence="2">
    <location>
        <position position="80"/>
    </location>
</feature>
<protein>
    <submittedName>
        <fullName evidence="2">Putative ovule protein</fullName>
    </submittedName>
</protein>
<accession>A0A0V0GK47</accession>
<evidence type="ECO:0000256" key="1">
    <source>
        <dbReference type="SAM" id="Phobius"/>
    </source>
</evidence>
<reference evidence="2" key="1">
    <citation type="submission" date="2015-12" db="EMBL/GenBank/DDBJ databases">
        <title>Gene expression during late stages of embryo sac development: a critical building block for successful pollen-pistil interactions.</title>
        <authorList>
            <person name="Liu Y."/>
            <person name="Joly V."/>
            <person name="Sabar M."/>
            <person name="Matton D.P."/>
        </authorList>
    </citation>
    <scope>NUCLEOTIDE SEQUENCE</scope>
</reference>